<keyword evidence="4" id="KW-0732">Signal</keyword>
<evidence type="ECO:0000256" key="6">
    <source>
        <dbReference type="ARBA" id="ARBA00025643"/>
    </source>
</evidence>
<keyword evidence="5" id="KW-0574">Periplasm</keyword>
<evidence type="ECO:0000256" key="5">
    <source>
        <dbReference type="ARBA" id="ARBA00022764"/>
    </source>
</evidence>
<evidence type="ECO:0000256" key="3">
    <source>
        <dbReference type="ARBA" id="ARBA00014754"/>
    </source>
</evidence>
<name>A0ABT8BR86_9VIBR</name>
<dbReference type="InterPro" id="IPR013974">
    <property type="entry name" value="SAF"/>
</dbReference>
<keyword evidence="8" id="KW-0282">Flagellum</keyword>
<evidence type="ECO:0000256" key="1">
    <source>
        <dbReference type="ARBA" id="ARBA00004418"/>
    </source>
</evidence>
<dbReference type="InterPro" id="IPR039246">
    <property type="entry name" value="Flagellar_FlgA"/>
</dbReference>
<dbReference type="PANTHER" id="PTHR36307:SF1">
    <property type="entry name" value="FLAGELLA BASAL BODY P-RING FORMATION PROTEIN FLGA"/>
    <property type="match status" value="1"/>
</dbReference>
<evidence type="ECO:0000256" key="2">
    <source>
        <dbReference type="ARBA" id="ARBA00010474"/>
    </source>
</evidence>
<comment type="similarity">
    <text evidence="2">Belongs to the FlgA family.</text>
</comment>
<dbReference type="EMBL" id="JAUFQC010000001">
    <property type="protein sequence ID" value="MDN3609436.1"/>
    <property type="molecule type" value="Genomic_DNA"/>
</dbReference>
<evidence type="ECO:0000259" key="7">
    <source>
        <dbReference type="SMART" id="SM00858"/>
    </source>
</evidence>
<feature type="domain" description="SAF" evidence="7">
    <location>
        <begin position="144"/>
        <end position="205"/>
    </location>
</feature>
<gene>
    <name evidence="8" type="primary">flgA</name>
    <name evidence="8" type="ORF">QWZ16_06935</name>
</gene>
<dbReference type="SMART" id="SM00858">
    <property type="entry name" value="SAF"/>
    <property type="match status" value="1"/>
</dbReference>
<keyword evidence="8" id="KW-0969">Cilium</keyword>
<evidence type="ECO:0000256" key="4">
    <source>
        <dbReference type="ARBA" id="ARBA00022729"/>
    </source>
</evidence>
<accession>A0ABT8BR86</accession>
<proteinExistence type="inferred from homology"/>
<dbReference type="Proteomes" id="UP001238540">
    <property type="component" value="Unassembled WGS sequence"/>
</dbReference>
<dbReference type="RefSeq" id="WP_076587489.1">
    <property type="nucleotide sequence ID" value="NZ_JABEYA020000002.1"/>
</dbReference>
<reference evidence="9" key="1">
    <citation type="journal article" date="2019" name="Int. J. Syst. Evol. Microbiol.">
        <title>The Global Catalogue of Microorganisms (GCM) 10K type strain sequencing project: providing services to taxonomists for standard genome sequencing and annotation.</title>
        <authorList>
            <consortium name="The Broad Institute Genomics Platform"/>
            <consortium name="The Broad Institute Genome Sequencing Center for Infectious Disease"/>
            <person name="Wu L."/>
            <person name="Ma J."/>
        </authorList>
    </citation>
    <scope>NUCLEOTIDE SEQUENCE [LARGE SCALE GENOMIC DNA]</scope>
    <source>
        <strain evidence="9">CECT 7398</strain>
    </source>
</reference>
<dbReference type="NCBIfam" id="TIGR03170">
    <property type="entry name" value="flgA_cterm"/>
    <property type="match status" value="1"/>
</dbReference>
<dbReference type="Gene3D" id="3.90.1210.10">
    <property type="entry name" value="Antifreeze-like/N-acetylneuraminic acid synthase C-terminal domain"/>
    <property type="match status" value="1"/>
</dbReference>
<dbReference type="CDD" id="cd11614">
    <property type="entry name" value="SAF_CpaB_FlgA_like"/>
    <property type="match status" value="1"/>
</dbReference>
<comment type="caution">
    <text evidence="8">The sequence shown here is derived from an EMBL/GenBank/DDBJ whole genome shotgun (WGS) entry which is preliminary data.</text>
</comment>
<comment type="subcellular location">
    <subcellularLocation>
        <location evidence="1">Periplasm</location>
    </subcellularLocation>
</comment>
<dbReference type="Pfam" id="PF13144">
    <property type="entry name" value="ChapFlgA"/>
    <property type="match status" value="1"/>
</dbReference>
<keyword evidence="8" id="KW-0966">Cell projection</keyword>
<dbReference type="PANTHER" id="PTHR36307">
    <property type="entry name" value="FLAGELLA BASAL BODY P-RING FORMATION PROTEIN FLGA"/>
    <property type="match status" value="1"/>
</dbReference>
<evidence type="ECO:0000313" key="9">
    <source>
        <dbReference type="Proteomes" id="UP001238540"/>
    </source>
</evidence>
<dbReference type="InterPro" id="IPR017585">
    <property type="entry name" value="SAF_FlgA"/>
</dbReference>
<comment type="function">
    <text evidence="6">Involved in the assembly process of the P-ring formation. It may associate with FlgF on the rod constituting a structure essential for the P-ring assembly or may act as a modulator protein for the P-ring assembly.</text>
</comment>
<evidence type="ECO:0000313" key="8">
    <source>
        <dbReference type="EMBL" id="MDN3609436.1"/>
    </source>
</evidence>
<keyword evidence="9" id="KW-1185">Reference proteome</keyword>
<protein>
    <recommendedName>
        <fullName evidence="3">Flagella basal body P-ring formation protein FlgA</fullName>
    </recommendedName>
</protein>
<organism evidence="8 9">
    <name type="scientific">Vibrio ostreicida</name>
    <dbReference type="NCBI Taxonomy" id="526588"/>
    <lineage>
        <taxon>Bacteria</taxon>
        <taxon>Pseudomonadati</taxon>
        <taxon>Pseudomonadota</taxon>
        <taxon>Gammaproteobacteria</taxon>
        <taxon>Vibrionales</taxon>
        <taxon>Vibrionaceae</taxon>
        <taxon>Vibrio</taxon>
    </lineage>
</organism>
<dbReference type="Gene3D" id="2.30.30.760">
    <property type="match status" value="1"/>
</dbReference>
<sequence length="268" mass="29637">MKSYTYKKERNVNFRKTEVGDIKRNTLTSSVFLWGAASLFFHVPAAFGSTNPMSQQAIHKTVAQDFEQEVKNQAETRLWGEYQLEYTIRVPTTANHLSKCPVALVVKGIDSQSLPVGNLKRSVSCLDSTTTWRLNVSIKSRITLNVVVALNGLNRGDAVTASVLALEERTFTRSQDFFTRISQALNNTAARRIRSGQVLDPKKLDALPMVNKGNQVVIVAAKDGFSATTRGVAMENGEQGQQIDVRNSASGKIIRAVVTDLNMVRTQF</sequence>